<feature type="domain" description="AP2/ERF" evidence="4">
    <location>
        <begin position="119"/>
        <end position="174"/>
    </location>
</feature>
<dbReference type="GO" id="GO:0004519">
    <property type="term" value="F:endonuclease activity"/>
    <property type="evidence" value="ECO:0007669"/>
    <property type="project" value="UniProtKB-KW"/>
</dbReference>
<dbReference type="GeneID" id="26613335"/>
<keyword evidence="6" id="KW-1185">Reference proteome</keyword>
<keyword evidence="1" id="KW-0805">Transcription regulation</keyword>
<evidence type="ECO:0000256" key="3">
    <source>
        <dbReference type="ARBA" id="ARBA00023163"/>
    </source>
</evidence>
<dbReference type="InterPro" id="IPR036955">
    <property type="entry name" value="AP2/ERF_dom_sf"/>
</dbReference>
<dbReference type="Gene3D" id="3.30.730.10">
    <property type="entry name" value="AP2/ERF domain"/>
    <property type="match status" value="1"/>
</dbReference>
<dbReference type="SUPFAM" id="SSF54171">
    <property type="entry name" value="DNA-binding domain"/>
    <property type="match status" value="1"/>
</dbReference>
<dbReference type="EMBL" id="KT001918">
    <property type="protein sequence ID" value="AKU44456.1"/>
    <property type="molecule type" value="Genomic_DNA"/>
</dbReference>
<dbReference type="RefSeq" id="YP_009194396.1">
    <property type="nucleotide sequence ID" value="NC_028750.1"/>
</dbReference>
<organism evidence="5 6">
    <name type="scientific">Klebsiella phage Matisse</name>
    <dbReference type="NCBI Taxonomy" id="1675607"/>
    <lineage>
        <taxon>Viruses</taxon>
        <taxon>Duplodnaviria</taxon>
        <taxon>Heunggongvirae</taxon>
        <taxon>Uroviricota</taxon>
        <taxon>Caudoviricetes</taxon>
        <taxon>Pantevenvirales</taxon>
        <taxon>Straboviridae</taxon>
        <taxon>Slopekvirus</taxon>
        <taxon>Slopekvirus matisse</taxon>
    </lineage>
</organism>
<keyword evidence="3" id="KW-0804">Transcription</keyword>
<evidence type="ECO:0000313" key="5">
    <source>
        <dbReference type="EMBL" id="AKU44456.1"/>
    </source>
</evidence>
<accession>A0A0K1LPG9</accession>
<evidence type="ECO:0000256" key="1">
    <source>
        <dbReference type="ARBA" id="ARBA00023015"/>
    </source>
</evidence>
<dbReference type="InterPro" id="IPR016177">
    <property type="entry name" value="DNA-bd_dom_sf"/>
</dbReference>
<gene>
    <name evidence="5" type="ORF">CPT_Matisse152</name>
</gene>
<protein>
    <submittedName>
        <fullName evidence="5">HNH homing endonuclease</fullName>
    </submittedName>
</protein>
<dbReference type="GO" id="GO:0003700">
    <property type="term" value="F:DNA-binding transcription factor activity"/>
    <property type="evidence" value="ECO:0007669"/>
    <property type="project" value="InterPro"/>
</dbReference>
<reference evidence="5 6" key="1">
    <citation type="journal article" date="2015" name="Genome Announc.">
        <title>Complete Genome Sequence of Carbapenemase-Producing Klebsiella pneumoniae Myophage Matisse.</title>
        <authorList>
            <person name="Provasek V.E."/>
            <person name="Lessor L.E."/>
            <person name="Cahill J.L."/>
            <person name="Rasche E.S."/>
            <person name="Kuty Everett G.F."/>
        </authorList>
    </citation>
    <scope>NUCLEOTIDE SEQUENCE [LARGE SCALE GENOMIC DNA]</scope>
</reference>
<keyword evidence="5" id="KW-0255">Endonuclease</keyword>
<dbReference type="KEGG" id="vg:26613335"/>
<dbReference type="Proteomes" id="UP000203408">
    <property type="component" value="Segment"/>
</dbReference>
<name>A0A0K1LPG9_9CAUD</name>
<dbReference type="PROSITE" id="PS51032">
    <property type="entry name" value="AP2_ERF"/>
    <property type="match status" value="1"/>
</dbReference>
<evidence type="ECO:0000313" key="6">
    <source>
        <dbReference type="Proteomes" id="UP000203408"/>
    </source>
</evidence>
<keyword evidence="5" id="KW-0378">Hydrolase</keyword>
<sequence length="174" mass="19747">MKSHGYSSRTIHEEIQGIESLLNFVDVDTSTGKVYWKVQRGPMSPGSEAGSKNEYSQIHFKGSMYLRHRIVFYVENGYLPPIVDHVYGVENGDTARNLQKATNQQNAMKKKCNSNSSTGLKGVSYHKANGKYKAQINIDEKRKFLGYYNTPEEAKSVYNRKAKEVFGAFFNETT</sequence>
<evidence type="ECO:0000256" key="2">
    <source>
        <dbReference type="ARBA" id="ARBA00023125"/>
    </source>
</evidence>
<dbReference type="InterPro" id="IPR001471">
    <property type="entry name" value="AP2/ERF_dom"/>
</dbReference>
<dbReference type="GO" id="GO:0003677">
    <property type="term" value="F:DNA binding"/>
    <property type="evidence" value="ECO:0007669"/>
    <property type="project" value="UniProtKB-KW"/>
</dbReference>
<evidence type="ECO:0000259" key="4">
    <source>
        <dbReference type="PROSITE" id="PS51032"/>
    </source>
</evidence>
<keyword evidence="2" id="KW-0238">DNA-binding</keyword>
<proteinExistence type="predicted"/>
<keyword evidence="5" id="KW-0540">Nuclease</keyword>
<dbReference type="InterPro" id="IPR044925">
    <property type="entry name" value="His-Me_finger_sf"/>
</dbReference>
<dbReference type="SUPFAM" id="SSF54060">
    <property type="entry name" value="His-Me finger endonucleases"/>
    <property type="match status" value="1"/>
</dbReference>